<dbReference type="Pfam" id="PF00092">
    <property type="entry name" value="VWA"/>
    <property type="match status" value="1"/>
</dbReference>
<dbReference type="InterPro" id="IPR036465">
    <property type="entry name" value="vWFA_dom_sf"/>
</dbReference>
<evidence type="ECO:0000313" key="3">
    <source>
        <dbReference type="Proteomes" id="UP000239907"/>
    </source>
</evidence>
<dbReference type="EMBL" id="MQWA01000001">
    <property type="protein sequence ID" value="PQJ28428.1"/>
    <property type="molecule type" value="Genomic_DNA"/>
</dbReference>
<feature type="domain" description="VWFA" evidence="1">
    <location>
        <begin position="14"/>
        <end position="162"/>
    </location>
</feature>
<name>A0A2S7U099_9BACT</name>
<organism evidence="2 3">
    <name type="scientific">Rubritalea profundi</name>
    <dbReference type="NCBI Taxonomy" id="1658618"/>
    <lineage>
        <taxon>Bacteria</taxon>
        <taxon>Pseudomonadati</taxon>
        <taxon>Verrucomicrobiota</taxon>
        <taxon>Verrucomicrobiia</taxon>
        <taxon>Verrucomicrobiales</taxon>
        <taxon>Rubritaleaceae</taxon>
        <taxon>Rubritalea</taxon>
    </lineage>
</organism>
<dbReference type="Proteomes" id="UP000239907">
    <property type="component" value="Unassembled WGS sequence"/>
</dbReference>
<sequence length="357" mass="39421">MIAPAKRAAQPKVQIAILLDTSGSMDGLIEQAKSELWSIVNSFNSANKDGKAPRLEVALYEYGKQSLNAESNWQQCIVPFSNDLDLISETLFKLKTNGGDEYCGAVIERAVADMKWDEAAGTYKAIFIAGNEPFTQGPINVTQSCQSAKKKGIVVNTIHCGNQQVGVQRGWNIGPVVAGGSLLTIDHNAQVAHIDAPQDKVIIQLNIELNKTYVPYGKSGVKNKVRQEVQDNNALQKKSSGANVQRAICKSSHNYSNESWDLVDAAKKKQFDWGSVEKKDLPKPLQKLSDKALQAYVANNAKKRTEIQLKIQNTSQQRQRYIAKISQEKSENGAQTLDKVVIETVRKQAKELGYTFK</sequence>
<dbReference type="InterPro" id="IPR002035">
    <property type="entry name" value="VWF_A"/>
</dbReference>
<accession>A0A2S7U099</accession>
<protein>
    <recommendedName>
        <fullName evidence="1">VWFA domain-containing protein</fullName>
    </recommendedName>
</protein>
<dbReference type="PROSITE" id="PS50234">
    <property type="entry name" value="VWFA"/>
    <property type="match status" value="1"/>
</dbReference>
<evidence type="ECO:0000259" key="1">
    <source>
        <dbReference type="PROSITE" id="PS50234"/>
    </source>
</evidence>
<gene>
    <name evidence="2" type="ORF">BSZ32_07830</name>
</gene>
<reference evidence="2 3" key="1">
    <citation type="submission" date="2016-12" db="EMBL/GenBank/DDBJ databases">
        <title>Study of bacterial adaptation to deep sea.</title>
        <authorList>
            <person name="Song J."/>
            <person name="Yoshizawa S."/>
            <person name="Kogure K."/>
        </authorList>
    </citation>
    <scope>NUCLEOTIDE SEQUENCE [LARGE SCALE GENOMIC DNA]</scope>
    <source>
        <strain evidence="2 3">SAORIC-165</strain>
    </source>
</reference>
<dbReference type="CDD" id="cd00198">
    <property type="entry name" value="vWFA"/>
    <property type="match status" value="1"/>
</dbReference>
<evidence type="ECO:0000313" key="2">
    <source>
        <dbReference type="EMBL" id="PQJ28428.1"/>
    </source>
</evidence>
<comment type="caution">
    <text evidence="2">The sequence shown here is derived from an EMBL/GenBank/DDBJ whole genome shotgun (WGS) entry which is preliminary data.</text>
</comment>
<dbReference type="SUPFAM" id="SSF53300">
    <property type="entry name" value="vWA-like"/>
    <property type="match status" value="1"/>
</dbReference>
<proteinExistence type="predicted"/>
<keyword evidence="3" id="KW-1185">Reference proteome</keyword>
<dbReference type="AlphaFoldDB" id="A0A2S7U099"/>
<dbReference type="Gene3D" id="3.40.50.410">
    <property type="entry name" value="von Willebrand factor, type A domain"/>
    <property type="match status" value="1"/>
</dbReference>